<dbReference type="AlphaFoldDB" id="A0A5D0HJV0"/>
<evidence type="ECO:0000313" key="1">
    <source>
        <dbReference type="EMBL" id="TYA71663.1"/>
    </source>
</evidence>
<name>A0A5D0HJV0_9FLAO</name>
<evidence type="ECO:0000313" key="2">
    <source>
        <dbReference type="Proteomes" id="UP000323930"/>
    </source>
</evidence>
<dbReference type="RefSeq" id="WP_148544649.1">
    <property type="nucleotide sequence ID" value="NZ_VSDQ01000718.1"/>
</dbReference>
<dbReference type="Proteomes" id="UP000323930">
    <property type="component" value="Unassembled WGS sequence"/>
</dbReference>
<reference evidence="1 2" key="1">
    <citation type="submission" date="2019-08" db="EMBL/GenBank/DDBJ databases">
        <title>Seonamhaeicola sediminis sp. nov., isolated from marine sediment.</title>
        <authorList>
            <person name="Cao W.R."/>
        </authorList>
    </citation>
    <scope>NUCLEOTIDE SEQUENCE [LARGE SCALE GENOMIC DNA]</scope>
    <source>
        <strain evidence="1 2">B011</strain>
    </source>
</reference>
<protein>
    <submittedName>
        <fullName evidence="1">Uncharacterized protein</fullName>
    </submittedName>
</protein>
<accession>A0A5D0HJV0</accession>
<comment type="caution">
    <text evidence="1">The sequence shown here is derived from an EMBL/GenBank/DDBJ whole genome shotgun (WGS) entry which is preliminary data.</text>
</comment>
<organism evidence="1 2">
    <name type="scientific">Seonamhaeicola marinus</name>
    <dbReference type="NCBI Taxonomy" id="1912246"/>
    <lineage>
        <taxon>Bacteria</taxon>
        <taxon>Pseudomonadati</taxon>
        <taxon>Bacteroidota</taxon>
        <taxon>Flavobacteriia</taxon>
        <taxon>Flavobacteriales</taxon>
        <taxon>Flavobacteriaceae</taxon>
    </lineage>
</organism>
<dbReference type="EMBL" id="VSDQ01000718">
    <property type="protein sequence ID" value="TYA71663.1"/>
    <property type="molecule type" value="Genomic_DNA"/>
</dbReference>
<sequence length="76" mass="8940">MIINIKEYRIVWSDKNTKYGAIDIRDHQGNTARLRSDDPNLLSFWTNLLRYEKPLYFNTVSEVLYTGTEPLGEEES</sequence>
<keyword evidence="2" id="KW-1185">Reference proteome</keyword>
<gene>
    <name evidence="1" type="ORF">FUA24_19050</name>
</gene>
<proteinExistence type="predicted"/>